<feature type="domain" description="CBS" evidence="3">
    <location>
        <begin position="1"/>
        <end position="45"/>
    </location>
</feature>
<dbReference type="SUPFAM" id="SSF54631">
    <property type="entry name" value="CBS-domain pair"/>
    <property type="match status" value="1"/>
</dbReference>
<name>A0ABU7FQC7_9ACTN</name>
<feature type="region of interest" description="Disordered" evidence="2">
    <location>
        <begin position="82"/>
        <end position="107"/>
    </location>
</feature>
<dbReference type="Proteomes" id="UP001333996">
    <property type="component" value="Unassembled WGS sequence"/>
</dbReference>
<gene>
    <name evidence="4" type="ORF">VXC91_31315</name>
</gene>
<evidence type="ECO:0000313" key="4">
    <source>
        <dbReference type="EMBL" id="MED7826320.1"/>
    </source>
</evidence>
<keyword evidence="1" id="KW-0129">CBS domain</keyword>
<evidence type="ECO:0000313" key="5">
    <source>
        <dbReference type="Proteomes" id="UP001333996"/>
    </source>
</evidence>
<evidence type="ECO:0000256" key="2">
    <source>
        <dbReference type="SAM" id="MobiDB-lite"/>
    </source>
</evidence>
<proteinExistence type="predicted"/>
<dbReference type="EMBL" id="JAYWVC010000150">
    <property type="protein sequence ID" value="MED7826320.1"/>
    <property type="molecule type" value="Genomic_DNA"/>
</dbReference>
<dbReference type="RefSeq" id="WP_329510718.1">
    <property type="nucleotide sequence ID" value="NZ_JAYWVC010000150.1"/>
</dbReference>
<dbReference type="Gene3D" id="3.10.580.10">
    <property type="entry name" value="CBS-domain"/>
    <property type="match status" value="1"/>
</dbReference>
<protein>
    <submittedName>
        <fullName evidence="4">CBS domain-containing protein</fullName>
    </submittedName>
</protein>
<sequence length="107" mass="11864">AFKEVARLLVDGRISGPPVVDGDDKAIGVVTETDLMIRQSEALDMDEPKRRFPFAELTPRARRQAARSRAFTADQLMTARSWCRPGNAPGRRIPRTSRPVPAPLPRG</sequence>
<evidence type="ECO:0000259" key="3">
    <source>
        <dbReference type="PROSITE" id="PS51371"/>
    </source>
</evidence>
<dbReference type="InterPro" id="IPR046342">
    <property type="entry name" value="CBS_dom_sf"/>
</dbReference>
<comment type="caution">
    <text evidence="4">The sequence shown here is derived from an EMBL/GenBank/DDBJ whole genome shotgun (WGS) entry which is preliminary data.</text>
</comment>
<keyword evidence="5" id="KW-1185">Reference proteome</keyword>
<dbReference type="PROSITE" id="PS51371">
    <property type="entry name" value="CBS"/>
    <property type="match status" value="1"/>
</dbReference>
<dbReference type="Pfam" id="PF00571">
    <property type="entry name" value="CBS"/>
    <property type="match status" value="1"/>
</dbReference>
<dbReference type="InterPro" id="IPR000644">
    <property type="entry name" value="CBS_dom"/>
</dbReference>
<reference evidence="4" key="1">
    <citation type="submission" date="2024-01" db="EMBL/GenBank/DDBJ databases">
        <title>First draft genome sequence data of TA4-1, the type strain of Gram-positive actinobacterium Streptomyces chiangmaiensis.</title>
        <authorList>
            <person name="Yasawong M."/>
            <person name="Nantapong N."/>
        </authorList>
    </citation>
    <scope>NUCLEOTIDE SEQUENCE</scope>
    <source>
        <strain evidence="4">TA4-1</strain>
    </source>
</reference>
<feature type="non-terminal residue" evidence="4">
    <location>
        <position position="1"/>
    </location>
</feature>
<organism evidence="4 5">
    <name type="scientific">Streptomyces chiangmaiensis</name>
    <dbReference type="NCBI Taxonomy" id="766497"/>
    <lineage>
        <taxon>Bacteria</taxon>
        <taxon>Bacillati</taxon>
        <taxon>Actinomycetota</taxon>
        <taxon>Actinomycetes</taxon>
        <taxon>Kitasatosporales</taxon>
        <taxon>Streptomycetaceae</taxon>
        <taxon>Streptomyces</taxon>
    </lineage>
</organism>
<accession>A0ABU7FQC7</accession>
<evidence type="ECO:0000256" key="1">
    <source>
        <dbReference type="PROSITE-ProRule" id="PRU00703"/>
    </source>
</evidence>